<comment type="caution">
    <text evidence="2">The sequence shown here is derived from an EMBL/GenBank/DDBJ whole genome shotgun (WGS) entry which is preliminary data.</text>
</comment>
<evidence type="ECO:0000256" key="1">
    <source>
        <dbReference type="SAM" id="SignalP"/>
    </source>
</evidence>
<dbReference type="RefSeq" id="WP_379997250.1">
    <property type="nucleotide sequence ID" value="NZ_JBHSGN010000078.1"/>
</dbReference>
<dbReference type="InterPro" id="IPR024355">
    <property type="entry name" value="TraQ_bacteroidetes"/>
</dbReference>
<dbReference type="Proteomes" id="UP001596023">
    <property type="component" value="Unassembled WGS sequence"/>
</dbReference>
<gene>
    <name evidence="2" type="ORF">ACFO6W_13445</name>
</gene>
<dbReference type="Pfam" id="PF12988">
    <property type="entry name" value="TraQ_transposon"/>
    <property type="match status" value="1"/>
</dbReference>
<keyword evidence="1" id="KW-0732">Signal</keyword>
<dbReference type="EMBL" id="JBHSGN010000078">
    <property type="protein sequence ID" value="MFC4674702.1"/>
    <property type="molecule type" value="Genomic_DNA"/>
</dbReference>
<protein>
    <submittedName>
        <fullName evidence="2">TraQ conjugal transfer family protein</fullName>
    </submittedName>
</protein>
<sequence>MKNMLTKIKRACALIIWLAAIMLLACACSGNLDIVQDYEFKVTHLPVPKKIKKGETIEIRCQLEQAGYYKDTGYVMRYFQTGGRGLLRMGNSEPFLPNDLYELKEDTFRLYYTSQSEEQAVIDIYFFSSEGNSFMLSFSFNNDNSEEEQP</sequence>
<feature type="chain" id="PRO_5046242007" evidence="1">
    <location>
        <begin position="28"/>
        <end position="150"/>
    </location>
</feature>
<accession>A0ABV9KXA7</accession>
<feature type="signal peptide" evidence="1">
    <location>
        <begin position="1"/>
        <end position="27"/>
    </location>
</feature>
<name>A0ABV9KXA7_9BACT</name>
<evidence type="ECO:0000313" key="3">
    <source>
        <dbReference type="Proteomes" id="UP001596023"/>
    </source>
</evidence>
<reference evidence="3" key="1">
    <citation type="journal article" date="2019" name="Int. J. Syst. Evol. Microbiol.">
        <title>The Global Catalogue of Microorganisms (GCM) 10K type strain sequencing project: providing services to taxonomists for standard genome sequencing and annotation.</title>
        <authorList>
            <consortium name="The Broad Institute Genomics Platform"/>
            <consortium name="The Broad Institute Genome Sequencing Center for Infectious Disease"/>
            <person name="Wu L."/>
            <person name="Ma J."/>
        </authorList>
    </citation>
    <scope>NUCLEOTIDE SEQUENCE [LARGE SCALE GENOMIC DNA]</scope>
    <source>
        <strain evidence="3">CCUG 66188</strain>
    </source>
</reference>
<keyword evidence="3" id="KW-1185">Reference proteome</keyword>
<dbReference type="PROSITE" id="PS51257">
    <property type="entry name" value="PROKAR_LIPOPROTEIN"/>
    <property type="match status" value="1"/>
</dbReference>
<dbReference type="InterPro" id="IPR038707">
    <property type="entry name" value="TraQ_sf"/>
</dbReference>
<organism evidence="2 3">
    <name type="scientific">Dysgonomonas termitidis</name>
    <dbReference type="NCBI Taxonomy" id="1516126"/>
    <lineage>
        <taxon>Bacteria</taxon>
        <taxon>Pseudomonadati</taxon>
        <taxon>Bacteroidota</taxon>
        <taxon>Bacteroidia</taxon>
        <taxon>Bacteroidales</taxon>
        <taxon>Dysgonomonadaceae</taxon>
        <taxon>Dysgonomonas</taxon>
    </lineage>
</organism>
<dbReference type="Gene3D" id="2.60.40.2410">
    <property type="entry name" value="Uncharacterised protein PF12988, DUF3872"/>
    <property type="match status" value="1"/>
</dbReference>
<evidence type="ECO:0000313" key="2">
    <source>
        <dbReference type="EMBL" id="MFC4674702.1"/>
    </source>
</evidence>
<proteinExistence type="predicted"/>